<dbReference type="InterPro" id="IPR004843">
    <property type="entry name" value="Calcineurin-like_PHP"/>
</dbReference>
<dbReference type="GO" id="GO:0008803">
    <property type="term" value="F:bis(5'-nucleosyl)-tetraphosphatase (symmetrical) activity"/>
    <property type="evidence" value="ECO:0007669"/>
    <property type="project" value="TreeGrafter"/>
</dbReference>
<gene>
    <name evidence="2" type="ORF">SAMN05892877_111126</name>
</gene>
<proteinExistence type="predicted"/>
<dbReference type="InterPro" id="IPR029052">
    <property type="entry name" value="Metallo-depent_PP-like"/>
</dbReference>
<evidence type="ECO:0000313" key="3">
    <source>
        <dbReference type="Proteomes" id="UP000219167"/>
    </source>
</evidence>
<dbReference type="Pfam" id="PF00149">
    <property type="entry name" value="Metallophos"/>
    <property type="match status" value="1"/>
</dbReference>
<dbReference type="InterPro" id="IPR050126">
    <property type="entry name" value="Ap4A_hydrolase"/>
</dbReference>
<accession>A0A285UNM0</accession>
<dbReference type="RefSeq" id="WP_097141236.1">
    <property type="nucleotide sequence ID" value="NZ_OBQD01000011.1"/>
</dbReference>
<name>A0A285UNM0_9HYPH</name>
<dbReference type="GO" id="GO:0005737">
    <property type="term" value="C:cytoplasm"/>
    <property type="evidence" value="ECO:0007669"/>
    <property type="project" value="TreeGrafter"/>
</dbReference>
<dbReference type="OrthoDB" id="9807890at2"/>
<dbReference type="GO" id="GO:0110154">
    <property type="term" value="P:RNA decapping"/>
    <property type="evidence" value="ECO:0007669"/>
    <property type="project" value="TreeGrafter"/>
</dbReference>
<dbReference type="PANTHER" id="PTHR42850:SF4">
    <property type="entry name" value="ZINC-DEPENDENT ENDOPOLYPHOSPHATASE"/>
    <property type="match status" value="1"/>
</dbReference>
<dbReference type="Gene3D" id="3.60.21.10">
    <property type="match status" value="1"/>
</dbReference>
<evidence type="ECO:0000259" key="1">
    <source>
        <dbReference type="Pfam" id="PF00149"/>
    </source>
</evidence>
<dbReference type="EMBL" id="OBQD01000011">
    <property type="protein sequence ID" value="SOC43505.1"/>
    <property type="molecule type" value="Genomic_DNA"/>
</dbReference>
<dbReference type="SUPFAM" id="SSF56300">
    <property type="entry name" value="Metallo-dependent phosphatases"/>
    <property type="match status" value="1"/>
</dbReference>
<dbReference type="CDD" id="cd00144">
    <property type="entry name" value="MPP_PPP_family"/>
    <property type="match status" value="1"/>
</dbReference>
<organism evidence="2 3">
    <name type="scientific">Rhizobium subbaraonis</name>
    <dbReference type="NCBI Taxonomy" id="908946"/>
    <lineage>
        <taxon>Bacteria</taxon>
        <taxon>Pseudomonadati</taxon>
        <taxon>Pseudomonadota</taxon>
        <taxon>Alphaproteobacteria</taxon>
        <taxon>Hyphomicrobiales</taxon>
        <taxon>Rhizobiaceae</taxon>
        <taxon>Rhizobium/Agrobacterium group</taxon>
        <taxon>Rhizobium</taxon>
    </lineage>
</organism>
<protein>
    <submittedName>
        <fullName evidence="2">Serine/threonine protein phosphatase 1</fullName>
    </submittedName>
</protein>
<evidence type="ECO:0000313" key="2">
    <source>
        <dbReference type="EMBL" id="SOC43505.1"/>
    </source>
</evidence>
<sequence length="254" mass="27894">MQSASYSIVEIPTLTGKKRARARLTLEGRLPTIYAIGDVHGCFRELMEAEERIREDARRTDGDVLLVYLGDYVDRGPDSASVLRHLAGSHDDGLARIAICGNHDDTFLRFLRDPSGWLYWLGPNFGGLATLASFGIDVEDVLWRNDASLTRSIPGDQLAFLARLPIFLQAGQYLFVHAGVKPGIPLDQQNEEDMLWIREPFLTNGPELPLVVVHGHTPCGEPEFAAGRIGIDTGCFATGRLTVLKVDAAGARLL</sequence>
<reference evidence="2 3" key="1">
    <citation type="submission" date="2017-08" db="EMBL/GenBank/DDBJ databases">
        <authorList>
            <person name="de Groot N.N."/>
        </authorList>
    </citation>
    <scope>NUCLEOTIDE SEQUENCE [LARGE SCALE GENOMIC DNA]</scope>
    <source>
        <strain evidence="2 3">JC85</strain>
    </source>
</reference>
<dbReference type="GO" id="GO:0016791">
    <property type="term" value="F:phosphatase activity"/>
    <property type="evidence" value="ECO:0007669"/>
    <property type="project" value="TreeGrafter"/>
</dbReference>
<keyword evidence="3" id="KW-1185">Reference proteome</keyword>
<feature type="domain" description="Calcineurin-like phosphoesterase" evidence="1">
    <location>
        <begin position="32"/>
        <end position="220"/>
    </location>
</feature>
<dbReference type="AlphaFoldDB" id="A0A285UNM0"/>
<dbReference type="Proteomes" id="UP000219167">
    <property type="component" value="Unassembled WGS sequence"/>
</dbReference>
<dbReference type="PANTHER" id="PTHR42850">
    <property type="entry name" value="METALLOPHOSPHOESTERASE"/>
    <property type="match status" value="1"/>
</dbReference>